<dbReference type="Proteomes" id="UP000761411">
    <property type="component" value="Unassembled WGS sequence"/>
</dbReference>
<keyword evidence="8" id="KW-0418">Kinase</keyword>
<keyword evidence="5" id="KW-0597">Phosphoprotein</keyword>
<dbReference type="InterPro" id="IPR003661">
    <property type="entry name" value="HisK_dim/P_dom"/>
</dbReference>
<evidence type="ECO:0000313" key="18">
    <source>
        <dbReference type="Proteomes" id="UP000761411"/>
    </source>
</evidence>
<dbReference type="PANTHER" id="PTHR43047">
    <property type="entry name" value="TWO-COMPONENT HISTIDINE PROTEIN KINASE"/>
    <property type="match status" value="1"/>
</dbReference>
<evidence type="ECO:0000256" key="13">
    <source>
        <dbReference type="SAM" id="Phobius"/>
    </source>
</evidence>
<feature type="domain" description="PAS" evidence="15">
    <location>
        <begin position="459"/>
        <end position="495"/>
    </location>
</feature>
<sequence>MKKIQFKKNSIVRRFIYLMSVFITAFLILAAILLYSFSNLNQTYTNKNRELEKKERLAEEIGVTFNETVSNIRGYIAYGNNELKEAALSGEPKIRDMASEFREIATDSKDQDFINQVDIFADYYFVSILPKALEDYENNDVESVITTANTGATSRINFFKQEMKGYLQEINIQIDENLEELAKIQAYVQIGFVSFVLIFLIVLLRIIRLMFSEIAKPLAGFAAAANEIANGREAVIEVNADRNDELGVLSVAFNRMIESIQDNEQNLLAQNEELVAQQDELQAQQLELEEALEIVKDNEQKLNSRNELINKIANSLDKQEVLESAVMNMCPIINAEKGIIAFIHDDSYASFGISPDGVKQFRDNLLFSGIVERLQVERKPFVTKREASKEEKGFHITKLFSHDLYLPIFLSGKKLVAVMAFSRSDAPFDFRMMEEYEALAKNVGIALDKINLYHKSEEARRLNQDILDTIQEGVQLVNTNGEILQVNKKFCELFGCSDKLQEISGGSWDEWTSLLSRSIADPQYFIEFLKTELSSLEKISPKESHFIYKNNGGQVFKVYCEGLFHENIKLGTIFVHRNITKEFEVDRIKSEFVSTVSHELRTPLASILGFTELILTRELKPDRQKKYLSTIYNEAGRLTALINDFLDIQRMESGNQGYERQQLELLPIIQKVVELQKIHSDKHDLILEVIGGSDNVLGDPEKLEQALTNLVHNAIKYSPEGGEVRITLFEKDSFVTIQIQDEGLGIPPEAIDKVFEKFYRVDNSDRRSIGGTGLGLAIVKEIVHVHDGSINVDSEYGKGSTFTISLPVLPALSAVTSK</sequence>
<gene>
    <name evidence="17" type="ORF">DYI25_00285</name>
</gene>
<dbReference type="InterPro" id="IPR036097">
    <property type="entry name" value="HisK_dim/P_sf"/>
</dbReference>
<dbReference type="AlphaFoldDB" id="A0A944GUY4"/>
<dbReference type="Pfam" id="PF00672">
    <property type="entry name" value="HAMP"/>
    <property type="match status" value="1"/>
</dbReference>
<dbReference type="SMART" id="SM00387">
    <property type="entry name" value="HATPase_c"/>
    <property type="match status" value="1"/>
</dbReference>
<dbReference type="PANTHER" id="PTHR43047:SF72">
    <property type="entry name" value="OSMOSENSING HISTIDINE PROTEIN KINASE SLN1"/>
    <property type="match status" value="1"/>
</dbReference>
<evidence type="ECO:0000256" key="5">
    <source>
        <dbReference type="ARBA" id="ARBA00022553"/>
    </source>
</evidence>
<evidence type="ECO:0000259" key="16">
    <source>
        <dbReference type="PROSITE" id="PS50885"/>
    </source>
</evidence>
<dbReference type="SUPFAM" id="SSF55781">
    <property type="entry name" value="GAF domain-like"/>
    <property type="match status" value="1"/>
</dbReference>
<proteinExistence type="predicted"/>
<dbReference type="FunFam" id="3.30.565.10:FF:000006">
    <property type="entry name" value="Sensor histidine kinase WalK"/>
    <property type="match status" value="1"/>
</dbReference>
<evidence type="ECO:0000256" key="6">
    <source>
        <dbReference type="ARBA" id="ARBA00022679"/>
    </source>
</evidence>
<keyword evidence="18" id="KW-1185">Reference proteome</keyword>
<keyword evidence="10" id="KW-0902">Two-component regulatory system</keyword>
<accession>A0A944GUY4</accession>
<dbReference type="InterPro" id="IPR003660">
    <property type="entry name" value="HAMP_dom"/>
</dbReference>
<evidence type="ECO:0000256" key="7">
    <source>
        <dbReference type="ARBA" id="ARBA00022741"/>
    </source>
</evidence>
<dbReference type="Gene3D" id="3.30.450.20">
    <property type="entry name" value="PAS domain"/>
    <property type="match status" value="1"/>
</dbReference>
<evidence type="ECO:0000256" key="8">
    <source>
        <dbReference type="ARBA" id="ARBA00022777"/>
    </source>
</evidence>
<dbReference type="CDD" id="cd06225">
    <property type="entry name" value="HAMP"/>
    <property type="match status" value="1"/>
</dbReference>
<keyword evidence="13" id="KW-1133">Transmembrane helix</keyword>
<dbReference type="Pfam" id="PF13185">
    <property type="entry name" value="GAF_2"/>
    <property type="match status" value="1"/>
</dbReference>
<dbReference type="GO" id="GO:0000155">
    <property type="term" value="F:phosphorelay sensor kinase activity"/>
    <property type="evidence" value="ECO:0007669"/>
    <property type="project" value="InterPro"/>
</dbReference>
<dbReference type="SUPFAM" id="SSF158472">
    <property type="entry name" value="HAMP domain-like"/>
    <property type="match status" value="1"/>
</dbReference>
<keyword evidence="7" id="KW-0547">Nucleotide-binding</keyword>
<feature type="domain" description="HAMP" evidence="16">
    <location>
        <begin position="212"/>
        <end position="265"/>
    </location>
</feature>
<evidence type="ECO:0000256" key="4">
    <source>
        <dbReference type="ARBA" id="ARBA00022475"/>
    </source>
</evidence>
<dbReference type="Pfam" id="PF13188">
    <property type="entry name" value="PAS_8"/>
    <property type="match status" value="1"/>
</dbReference>
<evidence type="ECO:0000256" key="1">
    <source>
        <dbReference type="ARBA" id="ARBA00000085"/>
    </source>
</evidence>
<evidence type="ECO:0000256" key="9">
    <source>
        <dbReference type="ARBA" id="ARBA00022840"/>
    </source>
</evidence>
<comment type="catalytic activity">
    <reaction evidence="1">
        <text>ATP + protein L-histidine = ADP + protein N-phospho-L-histidine.</text>
        <dbReference type="EC" id="2.7.13.3"/>
    </reaction>
</comment>
<reference evidence="17 18" key="1">
    <citation type="journal article" date="2021" name="Microorganisms">
        <title>Bacterial Dimethylsulfoniopropionate Biosynthesis in the East China Sea.</title>
        <authorList>
            <person name="Liu J."/>
            <person name="Zhang Y."/>
            <person name="Liu J."/>
            <person name="Zhong H."/>
            <person name="Williams B.T."/>
            <person name="Zheng Y."/>
            <person name="Curson A.R.J."/>
            <person name="Sun C."/>
            <person name="Sun H."/>
            <person name="Song D."/>
            <person name="Wagner Mackenzie B."/>
            <person name="Bermejo Martinez A."/>
            <person name="Todd J.D."/>
            <person name="Zhang X.H."/>
        </authorList>
    </citation>
    <scope>NUCLEOTIDE SEQUENCE [LARGE SCALE GENOMIC DNA]</scope>
    <source>
        <strain evidence="17 18">ESS08</strain>
    </source>
</reference>
<dbReference type="Pfam" id="PF02518">
    <property type="entry name" value="HATPase_c"/>
    <property type="match status" value="1"/>
</dbReference>
<dbReference type="SUPFAM" id="SSF47384">
    <property type="entry name" value="Homodimeric domain of signal transducing histidine kinase"/>
    <property type="match status" value="1"/>
</dbReference>
<evidence type="ECO:0000256" key="2">
    <source>
        <dbReference type="ARBA" id="ARBA00004651"/>
    </source>
</evidence>
<protein>
    <recommendedName>
        <fullName evidence="3">histidine kinase</fullName>
        <ecNumber evidence="3">2.7.13.3</ecNumber>
    </recommendedName>
</protein>
<dbReference type="GO" id="GO:0009927">
    <property type="term" value="F:histidine phosphotransfer kinase activity"/>
    <property type="evidence" value="ECO:0007669"/>
    <property type="project" value="TreeGrafter"/>
</dbReference>
<dbReference type="Pfam" id="PF00512">
    <property type="entry name" value="HisKA"/>
    <property type="match status" value="1"/>
</dbReference>
<feature type="transmembrane region" description="Helical" evidence="13">
    <location>
        <begin position="186"/>
        <end position="207"/>
    </location>
</feature>
<dbReference type="InterPro" id="IPR000014">
    <property type="entry name" value="PAS"/>
</dbReference>
<dbReference type="InterPro" id="IPR005467">
    <property type="entry name" value="His_kinase_dom"/>
</dbReference>
<dbReference type="EC" id="2.7.13.3" evidence="3"/>
<keyword evidence="9" id="KW-0067">ATP-binding</keyword>
<keyword evidence="13" id="KW-0812">Transmembrane</keyword>
<dbReference type="InterPro" id="IPR004358">
    <property type="entry name" value="Sig_transdc_His_kin-like_C"/>
</dbReference>
<dbReference type="InterPro" id="IPR029016">
    <property type="entry name" value="GAF-like_dom_sf"/>
</dbReference>
<comment type="subcellular location">
    <subcellularLocation>
        <location evidence="2">Cell membrane</location>
        <topology evidence="2">Multi-pass membrane protein</topology>
    </subcellularLocation>
</comment>
<dbReference type="Gene3D" id="6.10.340.10">
    <property type="match status" value="1"/>
</dbReference>
<dbReference type="SMART" id="SM00091">
    <property type="entry name" value="PAS"/>
    <property type="match status" value="1"/>
</dbReference>
<dbReference type="GO" id="GO:0005886">
    <property type="term" value="C:plasma membrane"/>
    <property type="evidence" value="ECO:0007669"/>
    <property type="project" value="UniProtKB-SubCell"/>
</dbReference>
<evidence type="ECO:0000259" key="15">
    <source>
        <dbReference type="PROSITE" id="PS50112"/>
    </source>
</evidence>
<dbReference type="EMBL" id="QTKX01000001">
    <property type="protein sequence ID" value="MBS8262867.1"/>
    <property type="molecule type" value="Genomic_DNA"/>
</dbReference>
<dbReference type="SUPFAM" id="SSF55874">
    <property type="entry name" value="ATPase domain of HSP90 chaperone/DNA topoisomerase II/histidine kinase"/>
    <property type="match status" value="1"/>
</dbReference>
<dbReference type="PROSITE" id="PS50112">
    <property type="entry name" value="PAS"/>
    <property type="match status" value="1"/>
</dbReference>
<feature type="transmembrane region" description="Helical" evidence="13">
    <location>
        <begin position="15"/>
        <end position="37"/>
    </location>
</feature>
<dbReference type="RefSeq" id="WP_213365518.1">
    <property type="nucleotide sequence ID" value="NZ_QTKX01000001.1"/>
</dbReference>
<feature type="domain" description="Histidine kinase" evidence="14">
    <location>
        <begin position="595"/>
        <end position="810"/>
    </location>
</feature>
<dbReference type="InterPro" id="IPR003594">
    <property type="entry name" value="HATPase_dom"/>
</dbReference>
<dbReference type="CDD" id="cd00082">
    <property type="entry name" value="HisKA"/>
    <property type="match status" value="1"/>
</dbReference>
<dbReference type="CDD" id="cd00130">
    <property type="entry name" value="PAS"/>
    <property type="match status" value="1"/>
</dbReference>
<evidence type="ECO:0000256" key="10">
    <source>
        <dbReference type="ARBA" id="ARBA00023012"/>
    </source>
</evidence>
<dbReference type="Gene3D" id="3.30.450.40">
    <property type="match status" value="1"/>
</dbReference>
<dbReference type="Gene3D" id="1.10.287.130">
    <property type="match status" value="1"/>
</dbReference>
<evidence type="ECO:0000256" key="11">
    <source>
        <dbReference type="ARBA" id="ARBA00023136"/>
    </source>
</evidence>
<dbReference type="InterPro" id="IPR035965">
    <property type="entry name" value="PAS-like_dom_sf"/>
</dbReference>
<dbReference type="FunFam" id="1.10.287.130:FF:000001">
    <property type="entry name" value="Two-component sensor histidine kinase"/>
    <property type="match status" value="1"/>
</dbReference>
<dbReference type="PRINTS" id="PR00344">
    <property type="entry name" value="BCTRLSENSOR"/>
</dbReference>
<evidence type="ECO:0000256" key="12">
    <source>
        <dbReference type="SAM" id="Coils"/>
    </source>
</evidence>
<keyword evidence="4" id="KW-1003">Cell membrane</keyword>
<evidence type="ECO:0000259" key="14">
    <source>
        <dbReference type="PROSITE" id="PS50109"/>
    </source>
</evidence>
<evidence type="ECO:0000313" key="17">
    <source>
        <dbReference type="EMBL" id="MBS8262867.1"/>
    </source>
</evidence>
<dbReference type="GO" id="GO:0005524">
    <property type="term" value="F:ATP binding"/>
    <property type="evidence" value="ECO:0007669"/>
    <property type="project" value="UniProtKB-KW"/>
</dbReference>
<organism evidence="17 18">
    <name type="scientific">Mesobacillus boroniphilus</name>
    <dbReference type="NCBI Taxonomy" id="308892"/>
    <lineage>
        <taxon>Bacteria</taxon>
        <taxon>Bacillati</taxon>
        <taxon>Bacillota</taxon>
        <taxon>Bacilli</taxon>
        <taxon>Bacillales</taxon>
        <taxon>Bacillaceae</taxon>
        <taxon>Mesobacillus</taxon>
    </lineage>
</organism>
<comment type="caution">
    <text evidence="17">The sequence shown here is derived from an EMBL/GenBank/DDBJ whole genome shotgun (WGS) entry which is preliminary data.</text>
</comment>
<keyword evidence="6" id="KW-0808">Transferase</keyword>
<keyword evidence="12" id="KW-0175">Coiled coil</keyword>
<dbReference type="SMART" id="SM00388">
    <property type="entry name" value="HisKA"/>
    <property type="match status" value="1"/>
</dbReference>
<dbReference type="SMART" id="SM00304">
    <property type="entry name" value="HAMP"/>
    <property type="match status" value="1"/>
</dbReference>
<dbReference type="Gene3D" id="3.30.565.10">
    <property type="entry name" value="Histidine kinase-like ATPase, C-terminal domain"/>
    <property type="match status" value="1"/>
</dbReference>
<feature type="coiled-coil region" evidence="12">
    <location>
        <begin position="257"/>
        <end position="301"/>
    </location>
</feature>
<keyword evidence="11 13" id="KW-0472">Membrane</keyword>
<dbReference type="PROSITE" id="PS50109">
    <property type="entry name" value="HIS_KIN"/>
    <property type="match status" value="1"/>
</dbReference>
<dbReference type="SUPFAM" id="SSF55785">
    <property type="entry name" value="PYP-like sensor domain (PAS domain)"/>
    <property type="match status" value="1"/>
</dbReference>
<evidence type="ECO:0000256" key="3">
    <source>
        <dbReference type="ARBA" id="ARBA00012438"/>
    </source>
</evidence>
<name>A0A944GUY4_9BACI</name>
<dbReference type="InterPro" id="IPR036890">
    <property type="entry name" value="HATPase_C_sf"/>
</dbReference>
<dbReference type="CDD" id="cd00075">
    <property type="entry name" value="HATPase"/>
    <property type="match status" value="1"/>
</dbReference>
<dbReference type="InterPro" id="IPR003018">
    <property type="entry name" value="GAF"/>
</dbReference>
<dbReference type="PROSITE" id="PS50885">
    <property type="entry name" value="HAMP"/>
    <property type="match status" value="1"/>
</dbReference>